<dbReference type="Proteomes" id="UP000699462">
    <property type="component" value="Unassembled WGS sequence"/>
</dbReference>
<organism evidence="3 4">
    <name type="scientific">Paragonimus westermani</name>
    <dbReference type="NCBI Taxonomy" id="34504"/>
    <lineage>
        <taxon>Eukaryota</taxon>
        <taxon>Metazoa</taxon>
        <taxon>Spiralia</taxon>
        <taxon>Lophotrochozoa</taxon>
        <taxon>Platyhelminthes</taxon>
        <taxon>Trematoda</taxon>
        <taxon>Digenea</taxon>
        <taxon>Plagiorchiida</taxon>
        <taxon>Troglotremata</taxon>
        <taxon>Troglotrematidae</taxon>
        <taxon>Paragonimus</taxon>
    </lineage>
</organism>
<dbReference type="OrthoDB" id="10064612at2759"/>
<gene>
    <name evidence="3" type="ORF">P879_03502</name>
</gene>
<evidence type="ECO:0000256" key="2">
    <source>
        <dbReference type="SAM" id="MobiDB-lite"/>
    </source>
</evidence>
<feature type="coiled-coil region" evidence="1">
    <location>
        <begin position="219"/>
        <end position="249"/>
    </location>
</feature>
<accession>A0A8T0DHT9</accession>
<evidence type="ECO:0000313" key="4">
    <source>
        <dbReference type="Proteomes" id="UP000699462"/>
    </source>
</evidence>
<keyword evidence="1" id="KW-0175">Coiled coil</keyword>
<keyword evidence="4" id="KW-1185">Reference proteome</keyword>
<protein>
    <submittedName>
        <fullName evidence="3">Uncharacterized protein</fullName>
    </submittedName>
</protein>
<comment type="caution">
    <text evidence="3">The sequence shown here is derived from an EMBL/GenBank/DDBJ whole genome shotgun (WGS) entry which is preliminary data.</text>
</comment>
<reference evidence="3 4" key="1">
    <citation type="submission" date="2019-07" db="EMBL/GenBank/DDBJ databases">
        <title>Annotation for the trematode Paragonimus westermani.</title>
        <authorList>
            <person name="Choi Y.-J."/>
        </authorList>
    </citation>
    <scope>NUCLEOTIDE SEQUENCE [LARGE SCALE GENOMIC DNA]</scope>
    <source>
        <strain evidence="3">180907_Pwestermani</strain>
    </source>
</reference>
<dbReference type="AlphaFoldDB" id="A0A8T0DHT9"/>
<sequence>MLWGGIDDTENNSGCDLDEEDDYFHNSSFIAGTSGGSEDSFEESKWPNFPSYMEVPKKLGRHQPGNGNRHLNIRKNNTHLSDKEMHLMAIKEHAPENPKSPLPSKCNDGGTAASPMLNFLKRKRIVDQIQSPDSRINSSTDNTLSPYNQHAALESDASEVGSSPIIVDRIDTFVDGNTAALVDQADTNYSENKLKLLYKNLKQETSKFIKWKTYAGLQLEEKDGDLKRADSVIENLRKSNLELQDKEMEHLHINNRINMLEKAVENSNLKTSQLCQNITDLTLQLEYARQELSSQKLKEKTLQEQLIRKDSEINEIIRKNEKSLKDITEKHEKLQGKLAKDLSEKNDEIQLLRKSLESKRNDCSVGAKKAEKRLNGTLGQIEKLKNQVRELTLEKRESTKKLAIQEQQISELNTKLRTTTGEYESQKERQEVTLAAFEKLKEEVEEFRVKAASSEQEIARLNAVEKEYNDFKHQVLENSPPASTQLPAEIGALVTQTPKSPALSVRLKNMAIMKTPQKTPRGILKQPGSACKRRKVFFATESKASQISDVLSDFEREDDAELEQPMLISPLPFANTPNLHTPKIQSLEKSSNIRKTPCRKGPKFTDPNTVTSSVNKPANNWFDSDQLFGLGIED</sequence>
<feature type="region of interest" description="Disordered" evidence="2">
    <location>
        <begin position="594"/>
        <end position="617"/>
    </location>
</feature>
<dbReference type="EMBL" id="JTDF01004453">
    <property type="protein sequence ID" value="KAF8566912.1"/>
    <property type="molecule type" value="Genomic_DNA"/>
</dbReference>
<proteinExistence type="predicted"/>
<evidence type="ECO:0000313" key="3">
    <source>
        <dbReference type="EMBL" id="KAF8566912.1"/>
    </source>
</evidence>
<feature type="coiled-coil region" evidence="1">
    <location>
        <begin position="317"/>
        <end position="464"/>
    </location>
</feature>
<evidence type="ECO:0000256" key="1">
    <source>
        <dbReference type="SAM" id="Coils"/>
    </source>
</evidence>
<feature type="compositionally biased region" description="Polar residues" evidence="2">
    <location>
        <begin position="606"/>
        <end position="617"/>
    </location>
</feature>
<name>A0A8T0DHT9_9TREM</name>